<evidence type="ECO:0000313" key="2">
    <source>
        <dbReference type="Proteomes" id="UP000683925"/>
    </source>
</evidence>
<dbReference type="EMBL" id="CAJJDP010000156">
    <property type="protein sequence ID" value="CAD8211575.1"/>
    <property type="molecule type" value="Genomic_DNA"/>
</dbReference>
<keyword evidence="2" id="KW-1185">Reference proteome</keyword>
<dbReference type="Proteomes" id="UP000683925">
    <property type="component" value="Unassembled WGS sequence"/>
</dbReference>
<proteinExistence type="predicted"/>
<reference evidence="1" key="1">
    <citation type="submission" date="2021-01" db="EMBL/GenBank/DDBJ databases">
        <authorList>
            <consortium name="Genoscope - CEA"/>
            <person name="William W."/>
        </authorList>
    </citation>
    <scope>NUCLEOTIDE SEQUENCE</scope>
</reference>
<evidence type="ECO:0000313" key="1">
    <source>
        <dbReference type="EMBL" id="CAD8211575.1"/>
    </source>
</evidence>
<gene>
    <name evidence="1" type="ORF">POCTA_138.1.T1540142</name>
</gene>
<organism evidence="1 2">
    <name type="scientific">Paramecium octaurelia</name>
    <dbReference type="NCBI Taxonomy" id="43137"/>
    <lineage>
        <taxon>Eukaryota</taxon>
        <taxon>Sar</taxon>
        <taxon>Alveolata</taxon>
        <taxon>Ciliophora</taxon>
        <taxon>Intramacronucleata</taxon>
        <taxon>Oligohymenophorea</taxon>
        <taxon>Peniculida</taxon>
        <taxon>Parameciidae</taxon>
        <taxon>Paramecium</taxon>
    </lineage>
</organism>
<name>A0A8S1YBX4_PAROT</name>
<comment type="caution">
    <text evidence="1">The sequence shown here is derived from an EMBL/GenBank/DDBJ whole genome shotgun (WGS) entry which is preliminary data.</text>
</comment>
<accession>A0A8S1YBX4</accession>
<dbReference type="AlphaFoldDB" id="A0A8S1YBX4"/>
<sequence>MPSFNVRLYIFFETLYKWVLVKNLTKYSNESDQKWKFSTKKTRFYIPITFRGKLKLTEKEEKGVGSNQIYLRLQADQLAFDNIALSTKNAKIQKKWTINILQFHGDYELILKRAQGIFIQTLQYFEKTKGFEKCQKDVAIPFLIMFNSICQIDQIMTGLSFGYAKSQIISDELGIHDANKPSSKHPINLFLYQLLNQNGKLINKLSQFEQYNYSLEKRYNQNREPDITLASKKSLEISKINRQDSSISQIMLWSHKSSKLAFPNKKLDLKMQLK</sequence>
<protein>
    <submittedName>
        <fullName evidence="1">Uncharacterized protein</fullName>
    </submittedName>
</protein>